<dbReference type="EMBL" id="CP036275">
    <property type="protein sequence ID" value="QDU37201.1"/>
    <property type="molecule type" value="Genomic_DNA"/>
</dbReference>
<proteinExistence type="predicted"/>
<evidence type="ECO:0000313" key="2">
    <source>
        <dbReference type="EMBL" id="QDU37201.1"/>
    </source>
</evidence>
<dbReference type="RefSeq" id="WP_145367974.1">
    <property type="nucleotide sequence ID" value="NZ_CP036275.1"/>
</dbReference>
<accession>A0A517Z409</accession>
<gene>
    <name evidence="2" type="ORF">Mal4_15100</name>
</gene>
<dbReference type="Proteomes" id="UP000320496">
    <property type="component" value="Chromosome"/>
</dbReference>
<dbReference type="KEGG" id="mri:Mal4_15100"/>
<protein>
    <submittedName>
        <fullName evidence="2">Uncharacterized protein</fullName>
    </submittedName>
</protein>
<sequence length="148" mass="16050">MSGWRVHREMLDGLLRRCPSPGDSRVLLGVGALSVTAVFALSTRDYDVADESNQPQPGLLHELQTEDFPAATEAVELVAQEPARPSGSTPLIRQPRTTPDGPLLPPPMPGTEAEQASIVRVGFETDDADQDRTSNTVWLTGEIETMDE</sequence>
<evidence type="ECO:0000313" key="3">
    <source>
        <dbReference type="Proteomes" id="UP000320496"/>
    </source>
</evidence>
<feature type="region of interest" description="Disordered" evidence="1">
    <location>
        <begin position="79"/>
        <end position="114"/>
    </location>
</feature>
<evidence type="ECO:0000256" key="1">
    <source>
        <dbReference type="SAM" id="MobiDB-lite"/>
    </source>
</evidence>
<name>A0A517Z409_9PLAN</name>
<organism evidence="2 3">
    <name type="scientific">Maioricimonas rarisocia</name>
    <dbReference type="NCBI Taxonomy" id="2528026"/>
    <lineage>
        <taxon>Bacteria</taxon>
        <taxon>Pseudomonadati</taxon>
        <taxon>Planctomycetota</taxon>
        <taxon>Planctomycetia</taxon>
        <taxon>Planctomycetales</taxon>
        <taxon>Planctomycetaceae</taxon>
        <taxon>Maioricimonas</taxon>
    </lineage>
</organism>
<dbReference type="AlphaFoldDB" id="A0A517Z409"/>
<reference evidence="2 3" key="1">
    <citation type="submission" date="2019-02" db="EMBL/GenBank/DDBJ databases">
        <title>Deep-cultivation of Planctomycetes and their phenomic and genomic characterization uncovers novel biology.</title>
        <authorList>
            <person name="Wiegand S."/>
            <person name="Jogler M."/>
            <person name="Boedeker C."/>
            <person name="Pinto D."/>
            <person name="Vollmers J."/>
            <person name="Rivas-Marin E."/>
            <person name="Kohn T."/>
            <person name="Peeters S.H."/>
            <person name="Heuer A."/>
            <person name="Rast P."/>
            <person name="Oberbeckmann S."/>
            <person name="Bunk B."/>
            <person name="Jeske O."/>
            <person name="Meyerdierks A."/>
            <person name="Storesund J.E."/>
            <person name="Kallscheuer N."/>
            <person name="Luecker S."/>
            <person name="Lage O.M."/>
            <person name="Pohl T."/>
            <person name="Merkel B.J."/>
            <person name="Hornburger P."/>
            <person name="Mueller R.-W."/>
            <person name="Bruemmer F."/>
            <person name="Labrenz M."/>
            <person name="Spormann A.M."/>
            <person name="Op den Camp H."/>
            <person name="Overmann J."/>
            <person name="Amann R."/>
            <person name="Jetten M.S.M."/>
            <person name="Mascher T."/>
            <person name="Medema M.H."/>
            <person name="Devos D.P."/>
            <person name="Kaster A.-K."/>
            <person name="Ovreas L."/>
            <person name="Rohde M."/>
            <person name="Galperin M.Y."/>
            <person name="Jogler C."/>
        </authorList>
    </citation>
    <scope>NUCLEOTIDE SEQUENCE [LARGE SCALE GENOMIC DNA]</scope>
    <source>
        <strain evidence="2 3">Mal4</strain>
    </source>
</reference>
<keyword evidence="3" id="KW-1185">Reference proteome</keyword>